<proteinExistence type="inferred from homology"/>
<evidence type="ECO:0000313" key="5">
    <source>
        <dbReference type="Proteomes" id="UP000595610"/>
    </source>
</evidence>
<organism evidence="4 5">
    <name type="scientific">Paraburkholderia ginsengisoli</name>
    <dbReference type="NCBI Taxonomy" id="311231"/>
    <lineage>
        <taxon>Bacteria</taxon>
        <taxon>Pseudomonadati</taxon>
        <taxon>Pseudomonadota</taxon>
        <taxon>Betaproteobacteria</taxon>
        <taxon>Burkholderiales</taxon>
        <taxon>Burkholderiaceae</taxon>
        <taxon>Paraburkholderia</taxon>
    </lineage>
</organism>
<comment type="similarity">
    <text evidence="1 2">Belongs to the enoyl-CoA hydratase/isomerase family.</text>
</comment>
<dbReference type="SUPFAM" id="SSF52096">
    <property type="entry name" value="ClpP/crotonase"/>
    <property type="match status" value="1"/>
</dbReference>
<sequence length="302" mass="32751">MSHAPGSNEHSNDAYYAHYQSLQLHRHPHGVLEVVMSGEGANRSALATANARMHFELAEIWRDIDRDPDTRVAIIRGEGKGFSAGGDLQLVEDMATDFDVRARVWREARDLVYNVINCSKPIVSAMHGPAVGAGLVAGLLADISIATKTARIIDGHTRLGVAAGDHAAIVWPLLCGMAKAKYYLMLCEPVSGEEAERIGLVSLAVDEPELLPKAFEVAQKLANGSQTAIRWTKYALNNWLRSAGPAFDTSLALEFMGFAGPDVREGVNSLRERRAPDFGASDPWRGQPQPPSDDRAAGDERS</sequence>
<dbReference type="PANTHER" id="PTHR43459">
    <property type="entry name" value="ENOYL-COA HYDRATASE"/>
    <property type="match status" value="1"/>
</dbReference>
<evidence type="ECO:0000256" key="3">
    <source>
        <dbReference type="SAM" id="MobiDB-lite"/>
    </source>
</evidence>
<protein>
    <submittedName>
        <fullName evidence="4">Enoyl-CoA hydratase/isomerase family protein</fullName>
    </submittedName>
</protein>
<reference evidence="4 5" key="1">
    <citation type="submission" date="2020-12" db="EMBL/GenBank/DDBJ databases">
        <title>FDA dAtabase for Regulatory Grade micrObial Sequences (FDA-ARGOS): Supporting development and validation of Infectious Disease Dx tests.</title>
        <authorList>
            <person name="Nelson B."/>
            <person name="Plummer A."/>
            <person name="Tallon L."/>
            <person name="Sadzewicz L."/>
            <person name="Zhao X."/>
            <person name="Boylan J."/>
            <person name="Ott S."/>
            <person name="Bowen H."/>
            <person name="Vavikolanu K."/>
            <person name="Mehta A."/>
            <person name="Aluvathingal J."/>
            <person name="Nadendla S."/>
            <person name="Myers T."/>
            <person name="Yan Y."/>
            <person name="Sichtig H."/>
        </authorList>
    </citation>
    <scope>NUCLEOTIDE SEQUENCE [LARGE SCALE GENOMIC DNA]</scope>
    <source>
        <strain evidence="4 5">FDAARGOS_1049</strain>
    </source>
</reference>
<name>A0A7T4N017_9BURK</name>
<dbReference type="InterPro" id="IPR014748">
    <property type="entry name" value="Enoyl-CoA_hydra_C"/>
</dbReference>
<dbReference type="GO" id="GO:0016853">
    <property type="term" value="F:isomerase activity"/>
    <property type="evidence" value="ECO:0007669"/>
    <property type="project" value="UniProtKB-KW"/>
</dbReference>
<feature type="compositionally biased region" description="Basic and acidic residues" evidence="3">
    <location>
        <begin position="292"/>
        <end position="302"/>
    </location>
</feature>
<keyword evidence="5" id="KW-1185">Reference proteome</keyword>
<dbReference type="NCBIfam" id="NF005595">
    <property type="entry name" value="PRK07327.1"/>
    <property type="match status" value="1"/>
</dbReference>
<dbReference type="InterPro" id="IPR001753">
    <property type="entry name" value="Enoyl-CoA_hydra/iso"/>
</dbReference>
<dbReference type="InterPro" id="IPR029045">
    <property type="entry name" value="ClpP/crotonase-like_dom_sf"/>
</dbReference>
<dbReference type="InterPro" id="IPR018376">
    <property type="entry name" value="Enoyl-CoA_hyd/isom_CS"/>
</dbReference>
<dbReference type="CDD" id="cd06558">
    <property type="entry name" value="crotonase-like"/>
    <property type="match status" value="1"/>
</dbReference>
<dbReference type="Gene3D" id="1.10.12.10">
    <property type="entry name" value="Lyase 2-enoyl-coa Hydratase, Chain A, domain 2"/>
    <property type="match status" value="1"/>
</dbReference>
<dbReference type="Pfam" id="PF00378">
    <property type="entry name" value="ECH_1"/>
    <property type="match status" value="1"/>
</dbReference>
<dbReference type="AlphaFoldDB" id="A0A7T4N017"/>
<dbReference type="Gene3D" id="3.90.226.10">
    <property type="entry name" value="2-enoyl-CoA Hydratase, Chain A, domain 1"/>
    <property type="match status" value="1"/>
</dbReference>
<accession>A0A7T4N017</accession>
<evidence type="ECO:0000313" key="4">
    <source>
        <dbReference type="EMBL" id="QQC62711.1"/>
    </source>
</evidence>
<dbReference type="Proteomes" id="UP000595610">
    <property type="component" value="Chromosome 1"/>
</dbReference>
<dbReference type="RefSeq" id="WP_042328667.1">
    <property type="nucleotide sequence ID" value="NZ_CP066075.1"/>
</dbReference>
<dbReference type="PROSITE" id="PS00166">
    <property type="entry name" value="ENOYL_COA_HYDRATASE"/>
    <property type="match status" value="1"/>
</dbReference>
<evidence type="ECO:0000256" key="1">
    <source>
        <dbReference type="ARBA" id="ARBA00005254"/>
    </source>
</evidence>
<evidence type="ECO:0000256" key="2">
    <source>
        <dbReference type="RuleBase" id="RU003707"/>
    </source>
</evidence>
<dbReference type="PANTHER" id="PTHR43459:SF3">
    <property type="entry name" value="ENOYL-COA HYDRATASE ECHA15 (ENOYL HYDRASE) (UNSATURATED ACYL-COA HYDRATASE) (CROTONASE)-RELATED"/>
    <property type="match status" value="1"/>
</dbReference>
<dbReference type="KEGG" id="pgis:I6I06_10265"/>
<gene>
    <name evidence="4" type="ORF">I6I06_10265</name>
</gene>
<feature type="region of interest" description="Disordered" evidence="3">
    <location>
        <begin position="269"/>
        <end position="302"/>
    </location>
</feature>
<keyword evidence="4" id="KW-0413">Isomerase</keyword>
<dbReference type="EMBL" id="CP066075">
    <property type="protein sequence ID" value="QQC62711.1"/>
    <property type="molecule type" value="Genomic_DNA"/>
</dbReference>